<name>A0A2V1IJA7_9BACT</name>
<comment type="caution">
    <text evidence="5">The sequence shown here is derived from an EMBL/GenBank/DDBJ whole genome shotgun (WGS) entry which is preliminary data.</text>
</comment>
<dbReference type="FunFam" id="3.40.50.720:FF:000427">
    <property type="entry name" value="Shikimate dehydrogenase"/>
    <property type="match status" value="1"/>
</dbReference>
<evidence type="ECO:0000256" key="2">
    <source>
        <dbReference type="ARBA" id="ARBA00023002"/>
    </source>
</evidence>
<dbReference type="GeneID" id="82526956"/>
<dbReference type="SUPFAM" id="SSF53223">
    <property type="entry name" value="Aminoacid dehydrogenase-like, N-terminal domain"/>
    <property type="match status" value="1"/>
</dbReference>
<evidence type="ECO:0000256" key="1">
    <source>
        <dbReference type="ARBA" id="ARBA00004871"/>
    </source>
</evidence>
<organism evidence="5 6">
    <name type="scientific">Duncaniella muris</name>
    <dbReference type="NCBI Taxonomy" id="2094150"/>
    <lineage>
        <taxon>Bacteria</taxon>
        <taxon>Pseudomonadati</taxon>
        <taxon>Bacteroidota</taxon>
        <taxon>Bacteroidia</taxon>
        <taxon>Bacteroidales</taxon>
        <taxon>Muribaculaceae</taxon>
        <taxon>Duncaniella</taxon>
    </lineage>
</organism>
<dbReference type="Pfam" id="PF08501">
    <property type="entry name" value="Shikimate_dh_N"/>
    <property type="match status" value="1"/>
</dbReference>
<dbReference type="Gene3D" id="3.40.50.720">
    <property type="entry name" value="NAD(P)-binding Rossmann-like Domain"/>
    <property type="match status" value="1"/>
</dbReference>
<dbReference type="CDD" id="cd01065">
    <property type="entry name" value="NAD_bind_Shikimate_DH"/>
    <property type="match status" value="1"/>
</dbReference>
<keyword evidence="3" id="KW-0057">Aromatic amino acid biosynthesis</keyword>
<dbReference type="InterPro" id="IPR046346">
    <property type="entry name" value="Aminoacid_DH-like_N_sf"/>
</dbReference>
<comment type="pathway">
    <text evidence="1">Metabolic intermediate biosynthesis; chorismate biosynthesis; chorismate from D-erythrose 4-phosphate and phosphoenolpyruvate: step 4/7.</text>
</comment>
<evidence type="ECO:0000259" key="4">
    <source>
        <dbReference type="Pfam" id="PF08501"/>
    </source>
</evidence>
<dbReference type="Proteomes" id="UP000244905">
    <property type="component" value="Unassembled WGS sequence"/>
</dbReference>
<dbReference type="GO" id="GO:0005829">
    <property type="term" value="C:cytosol"/>
    <property type="evidence" value="ECO:0007669"/>
    <property type="project" value="TreeGrafter"/>
</dbReference>
<dbReference type="GO" id="GO:0019632">
    <property type="term" value="P:shikimate metabolic process"/>
    <property type="evidence" value="ECO:0007669"/>
    <property type="project" value="TreeGrafter"/>
</dbReference>
<dbReference type="Gene3D" id="3.40.50.10860">
    <property type="entry name" value="Leucine Dehydrogenase, chain A, domain 1"/>
    <property type="match status" value="1"/>
</dbReference>
<dbReference type="PANTHER" id="PTHR21089:SF1">
    <property type="entry name" value="BIFUNCTIONAL 3-DEHYDROQUINATE DEHYDRATASE_SHIKIMATE DEHYDROGENASE, CHLOROPLASTIC"/>
    <property type="match status" value="1"/>
</dbReference>
<dbReference type="SUPFAM" id="SSF51735">
    <property type="entry name" value="NAD(P)-binding Rossmann-fold domains"/>
    <property type="match status" value="1"/>
</dbReference>
<keyword evidence="6" id="KW-1185">Reference proteome</keyword>
<dbReference type="GO" id="GO:0009423">
    <property type="term" value="P:chorismate biosynthetic process"/>
    <property type="evidence" value="ECO:0007669"/>
    <property type="project" value="TreeGrafter"/>
</dbReference>
<keyword evidence="2 5" id="KW-0560">Oxidoreductase</keyword>
<evidence type="ECO:0000256" key="3">
    <source>
        <dbReference type="ARBA" id="ARBA00023141"/>
    </source>
</evidence>
<accession>A0A2V1IJA7</accession>
<dbReference type="AlphaFoldDB" id="A0A2V1IJA7"/>
<feature type="domain" description="Shikimate dehydrogenase substrate binding N-terminal" evidence="4">
    <location>
        <begin position="11"/>
        <end position="92"/>
    </location>
</feature>
<dbReference type="GO" id="GO:0009073">
    <property type="term" value="P:aromatic amino acid family biosynthetic process"/>
    <property type="evidence" value="ECO:0007669"/>
    <property type="project" value="UniProtKB-KW"/>
</dbReference>
<dbReference type="InterPro" id="IPR013708">
    <property type="entry name" value="Shikimate_DH-bd_N"/>
</dbReference>
<evidence type="ECO:0000313" key="5">
    <source>
        <dbReference type="EMBL" id="PWB00846.1"/>
    </source>
</evidence>
<dbReference type="GO" id="GO:0050661">
    <property type="term" value="F:NADP binding"/>
    <property type="evidence" value="ECO:0007669"/>
    <property type="project" value="TreeGrafter"/>
</dbReference>
<evidence type="ECO:0000313" key="6">
    <source>
        <dbReference type="Proteomes" id="UP000244905"/>
    </source>
</evidence>
<protein>
    <submittedName>
        <fullName evidence="5">Shikimate dehydrogenase</fullName>
        <ecNumber evidence="5">1.1.1.25</ecNumber>
    </submittedName>
</protein>
<dbReference type="EMBL" id="PUEC01000030">
    <property type="protein sequence ID" value="PWB00846.1"/>
    <property type="molecule type" value="Genomic_DNA"/>
</dbReference>
<gene>
    <name evidence="5" type="primary">aroE</name>
    <name evidence="5" type="ORF">C5O23_11505</name>
</gene>
<dbReference type="EC" id="1.1.1.25" evidence="5"/>
<dbReference type="PANTHER" id="PTHR21089">
    <property type="entry name" value="SHIKIMATE DEHYDROGENASE"/>
    <property type="match status" value="1"/>
</dbReference>
<reference evidence="6" key="1">
    <citation type="submission" date="2018-02" db="EMBL/GenBank/DDBJ databases">
        <authorList>
            <person name="Clavel T."/>
            <person name="Strowig T."/>
        </authorList>
    </citation>
    <scope>NUCLEOTIDE SEQUENCE [LARGE SCALE GENOMIC DNA]</scope>
    <source>
        <strain evidence="6">DSM 103720</strain>
    </source>
</reference>
<sequence length="252" mass="28368">MSLPRHRVYGLIGFPLTHSFSMNYFNNMFESENIDAEYVNFEIPEIGDLMEVISENPNLSGLNVTIPYKEQVIPYMSEMDTEAAHIGAVNVIKIIRDKNGDIRLKGYNSDAMGFQNSIAPLINPKRNRALILGTGGASKAINRALINLGVEPVFVSRTPAEGQLSYAQLTPEVMESHRIIVNCTPLGMYPNVDRCPDIPYDLLTPDHLCYDLIYNPDVTTFMKKSRAYGAEVKNGLEMLLLQAFESWNIWNM</sequence>
<dbReference type="GO" id="GO:0004764">
    <property type="term" value="F:shikimate 3-dehydrogenase (NADP+) activity"/>
    <property type="evidence" value="ECO:0007669"/>
    <property type="project" value="UniProtKB-EC"/>
</dbReference>
<dbReference type="RefSeq" id="WP_107033087.1">
    <property type="nucleotide sequence ID" value="NZ_CAJSYL010000008.1"/>
</dbReference>
<keyword evidence="3" id="KW-0028">Amino-acid biosynthesis</keyword>
<dbReference type="InterPro" id="IPR022893">
    <property type="entry name" value="Shikimate_DH_fam"/>
</dbReference>
<proteinExistence type="predicted"/>
<dbReference type="InterPro" id="IPR036291">
    <property type="entry name" value="NAD(P)-bd_dom_sf"/>
</dbReference>